<proteinExistence type="predicted"/>
<evidence type="ECO:0000256" key="1">
    <source>
        <dbReference type="ARBA" id="ARBA00004370"/>
    </source>
</evidence>
<sequence>MRSSNESLRHSKAPPSHNGLRERESSKRMRKGAEVLKTARILQRRRFRRSAAVLRRILSASVRRKRALLRLHRNAIVSVVTMVYSSSPALHYEHELMALSERSHWMLPRCCSLSRAEFTWAYSKDDSSPFLPSPLGLIMVICSLLGSLRVCLERHPPLVTFFFCLLSLAVASIGFSAYIQSHEVQNPDVKEDWNSLLQSLAQLMFCVPNKTQENASPSPPSTTIADSHTTVSVIVGLTFDLHNGTDPPNGTHLSLTVSGTKLGLRGPDAKEPIHVLAVIMNSDSRESCLSIIAPSSLLPKTRQPLTCVIEERDMHLQEPGICYQSQYQTNPALSSMLDQVKRMWERADRALCSQRLLMTGVFLLCLCAMLCCAASLCYPVPREKLGQI</sequence>
<evidence type="ECO:0000313" key="8">
    <source>
        <dbReference type="EMBL" id="KAH0626403.1"/>
    </source>
</evidence>
<name>A0ABQ7T9R2_PHRPL</name>
<dbReference type="InterPro" id="IPR039587">
    <property type="entry name" value="TMEM248/TMEM219_dom"/>
</dbReference>
<evidence type="ECO:0000256" key="6">
    <source>
        <dbReference type="SAM" id="Phobius"/>
    </source>
</evidence>
<feature type="transmembrane region" description="Helical" evidence="6">
    <location>
        <begin position="71"/>
        <end position="90"/>
    </location>
</feature>
<feature type="transmembrane region" description="Helical" evidence="6">
    <location>
        <begin position="158"/>
        <end position="179"/>
    </location>
</feature>
<comment type="subcellular location">
    <subcellularLocation>
        <location evidence="1">Membrane</location>
    </subcellularLocation>
</comment>
<feature type="domain" description="TMEM248/TMEM219" evidence="7">
    <location>
        <begin position="148"/>
        <end position="314"/>
    </location>
</feature>
<evidence type="ECO:0000256" key="5">
    <source>
        <dbReference type="SAM" id="MobiDB-lite"/>
    </source>
</evidence>
<accession>A0ABQ7T9R2</accession>
<reference evidence="8 9" key="1">
    <citation type="journal article" date="2022" name="Gigascience">
        <title>A chromosome-level genome assembly and annotation of the desert horned lizard, Phrynosoma platyrhinos, provides insight into chromosomal rearrangements among reptiles.</title>
        <authorList>
            <person name="Koochekian N."/>
            <person name="Ascanio A."/>
            <person name="Farleigh K."/>
            <person name="Card D.C."/>
            <person name="Schield D.R."/>
            <person name="Castoe T.A."/>
            <person name="Jezkova T."/>
        </authorList>
    </citation>
    <scope>NUCLEOTIDE SEQUENCE [LARGE SCALE GENOMIC DNA]</scope>
    <source>
        <strain evidence="8">NK-2021</strain>
    </source>
</reference>
<organism evidence="8 9">
    <name type="scientific">Phrynosoma platyrhinos</name>
    <name type="common">Desert horned lizard</name>
    <dbReference type="NCBI Taxonomy" id="52577"/>
    <lineage>
        <taxon>Eukaryota</taxon>
        <taxon>Metazoa</taxon>
        <taxon>Chordata</taxon>
        <taxon>Craniata</taxon>
        <taxon>Vertebrata</taxon>
        <taxon>Euteleostomi</taxon>
        <taxon>Lepidosauria</taxon>
        <taxon>Squamata</taxon>
        <taxon>Bifurcata</taxon>
        <taxon>Unidentata</taxon>
        <taxon>Episquamata</taxon>
        <taxon>Toxicofera</taxon>
        <taxon>Iguania</taxon>
        <taxon>Phrynosomatidae</taxon>
        <taxon>Phrynosomatinae</taxon>
        <taxon>Phrynosoma</taxon>
    </lineage>
</organism>
<dbReference type="EMBL" id="JAIPUX010000521">
    <property type="protein sequence ID" value="KAH0626403.1"/>
    <property type="molecule type" value="Genomic_DNA"/>
</dbReference>
<feature type="compositionally biased region" description="Basic and acidic residues" evidence="5">
    <location>
        <begin position="19"/>
        <end position="32"/>
    </location>
</feature>
<protein>
    <recommendedName>
        <fullName evidence="7">TMEM248/TMEM219 domain-containing protein</fullName>
    </recommendedName>
</protein>
<keyword evidence="2 6" id="KW-0812">Transmembrane</keyword>
<feature type="transmembrane region" description="Helical" evidence="6">
    <location>
        <begin position="356"/>
        <end position="378"/>
    </location>
</feature>
<comment type="caution">
    <text evidence="8">The sequence shown here is derived from an EMBL/GenBank/DDBJ whole genome shotgun (WGS) entry which is preliminary data.</text>
</comment>
<feature type="region of interest" description="Disordered" evidence="5">
    <location>
        <begin position="1"/>
        <end position="32"/>
    </location>
</feature>
<dbReference type="PANTHER" id="PTHR16002:SF6">
    <property type="entry name" value="INSULIN-LIKE GROWTH FACTOR-BINDING PROTEIN 3 RECEPTOR"/>
    <property type="match status" value="1"/>
</dbReference>
<dbReference type="InterPro" id="IPR039493">
    <property type="entry name" value="TMEM248/TMEM219"/>
</dbReference>
<evidence type="ECO:0000256" key="2">
    <source>
        <dbReference type="ARBA" id="ARBA00022692"/>
    </source>
</evidence>
<evidence type="ECO:0000256" key="3">
    <source>
        <dbReference type="ARBA" id="ARBA00022989"/>
    </source>
</evidence>
<keyword evidence="4 6" id="KW-0472">Membrane</keyword>
<dbReference type="Pfam" id="PF14940">
    <property type="entry name" value="TMEM219"/>
    <property type="match status" value="1"/>
</dbReference>
<evidence type="ECO:0000259" key="7">
    <source>
        <dbReference type="Pfam" id="PF14940"/>
    </source>
</evidence>
<gene>
    <name evidence="8" type="ORF">JD844_001364</name>
</gene>
<keyword evidence="9" id="KW-1185">Reference proteome</keyword>
<evidence type="ECO:0000256" key="4">
    <source>
        <dbReference type="ARBA" id="ARBA00023136"/>
    </source>
</evidence>
<evidence type="ECO:0000313" key="9">
    <source>
        <dbReference type="Proteomes" id="UP000826234"/>
    </source>
</evidence>
<dbReference type="PANTHER" id="PTHR16002">
    <property type="entry name" value="TRANSMEMBRANE PROTEIN 248-LIKE"/>
    <property type="match status" value="1"/>
</dbReference>
<keyword evidence="3 6" id="KW-1133">Transmembrane helix</keyword>
<dbReference type="Proteomes" id="UP000826234">
    <property type="component" value="Unassembled WGS sequence"/>
</dbReference>
<feature type="transmembrane region" description="Helical" evidence="6">
    <location>
        <begin position="130"/>
        <end position="151"/>
    </location>
</feature>